<dbReference type="AlphaFoldDB" id="A0A1S2V5K6"/>
<dbReference type="PANTHER" id="PTHR31793">
    <property type="entry name" value="4-HYDROXYBENZOYL-COA THIOESTERASE FAMILY MEMBER"/>
    <property type="match status" value="1"/>
</dbReference>
<dbReference type="Proteomes" id="UP000181661">
    <property type="component" value="Unassembled WGS sequence"/>
</dbReference>
<evidence type="ECO:0000313" key="3">
    <source>
        <dbReference type="EMBL" id="OIN53992.1"/>
    </source>
</evidence>
<evidence type="ECO:0000256" key="2">
    <source>
        <dbReference type="ARBA" id="ARBA00022801"/>
    </source>
</evidence>
<name>A0A1S2V5K6_9PSED</name>
<organism evidence="3 5">
    <name type="scientific">Pseudomonas costantinii</name>
    <dbReference type="NCBI Taxonomy" id="168469"/>
    <lineage>
        <taxon>Bacteria</taxon>
        <taxon>Pseudomonadati</taxon>
        <taxon>Pseudomonadota</taxon>
        <taxon>Gammaproteobacteria</taxon>
        <taxon>Pseudomonadales</taxon>
        <taxon>Pseudomonadaceae</taxon>
        <taxon>Pseudomonas</taxon>
    </lineage>
</organism>
<dbReference type="Pfam" id="PF13279">
    <property type="entry name" value="4HBT_2"/>
    <property type="match status" value="1"/>
</dbReference>
<proteinExistence type="inferred from homology"/>
<dbReference type="InterPro" id="IPR029069">
    <property type="entry name" value="HotDog_dom_sf"/>
</dbReference>
<evidence type="ECO:0000313" key="6">
    <source>
        <dbReference type="Proteomes" id="UP000182179"/>
    </source>
</evidence>
<protein>
    <submittedName>
        <fullName evidence="4">Acyl-CoA thioester hydrolase</fullName>
    </submittedName>
</protein>
<dbReference type="Proteomes" id="UP000182179">
    <property type="component" value="Unassembled WGS sequence"/>
</dbReference>
<sequence length="142" mass="16124">MVPYVVAFADTDAGGVMHHARYIELAEYGYHAWFRERSMALSRIGSEHGFSMVVRRLTAKYLAPIFLEDEVCIHTRLSSIDRTGLNWETDITKAGKRCLQLSTRMVCLERGSRTILPVPASIIALLAPQGQGRRHEQEREHV</sequence>
<comment type="caution">
    <text evidence="3">The sequence shown here is derived from an EMBL/GenBank/DDBJ whole genome shotgun (WGS) entry which is preliminary data.</text>
</comment>
<reference evidence="3 5" key="1">
    <citation type="submission" date="2016-08" db="EMBL/GenBank/DDBJ databases">
        <title>Draft genome sequence of Pseudomonas costantinii LMG 22119, type strain isolated from cultivated mushroom (Agaricus bisporus) sporophores.</title>
        <authorList>
            <person name="Tambong J.T."/>
        </authorList>
    </citation>
    <scope>NUCLEOTIDE SEQUENCE [LARGE SCALE GENOMIC DNA]</scope>
    <source>
        <strain evidence="3 5">LMG 22119</strain>
    </source>
</reference>
<dbReference type="SUPFAM" id="SSF54637">
    <property type="entry name" value="Thioesterase/thiol ester dehydrase-isomerase"/>
    <property type="match status" value="1"/>
</dbReference>
<dbReference type="PANTHER" id="PTHR31793:SF27">
    <property type="entry name" value="NOVEL THIOESTERASE SUPERFAMILY DOMAIN AND SAPOSIN A-TYPE DOMAIN CONTAINING PROTEIN (0610012H03RIK)"/>
    <property type="match status" value="1"/>
</dbReference>
<evidence type="ECO:0000313" key="4">
    <source>
        <dbReference type="EMBL" id="SED17458.1"/>
    </source>
</evidence>
<dbReference type="PIRSF" id="PIRSF003230">
    <property type="entry name" value="YbgC"/>
    <property type="match status" value="1"/>
</dbReference>
<dbReference type="RefSeq" id="WP_071483328.1">
    <property type="nucleotide sequence ID" value="NZ_FNTS01000002.1"/>
</dbReference>
<dbReference type="CDD" id="cd00586">
    <property type="entry name" value="4HBT"/>
    <property type="match status" value="1"/>
</dbReference>
<dbReference type="EMBL" id="FNTS01000002">
    <property type="protein sequence ID" value="SED17458.1"/>
    <property type="molecule type" value="Genomic_DNA"/>
</dbReference>
<keyword evidence="2 4" id="KW-0378">Hydrolase</keyword>
<dbReference type="InterPro" id="IPR006684">
    <property type="entry name" value="YbgC/YbaW"/>
</dbReference>
<gene>
    <name evidence="3" type="ORF">BFL40_07325</name>
    <name evidence="4" type="ORF">SAMN04515675_0133</name>
</gene>
<keyword evidence="6" id="KW-1185">Reference proteome</keyword>
<accession>A0A1S2V5K6</accession>
<dbReference type="InterPro" id="IPR050563">
    <property type="entry name" value="4-hydroxybenzoyl-CoA_TE"/>
</dbReference>
<dbReference type="EMBL" id="MDDR01000009">
    <property type="protein sequence ID" value="OIN53992.1"/>
    <property type="molecule type" value="Genomic_DNA"/>
</dbReference>
<dbReference type="GO" id="GO:0047617">
    <property type="term" value="F:fatty acyl-CoA hydrolase activity"/>
    <property type="evidence" value="ECO:0007669"/>
    <property type="project" value="TreeGrafter"/>
</dbReference>
<dbReference type="Gene3D" id="3.10.129.10">
    <property type="entry name" value="Hotdog Thioesterase"/>
    <property type="match status" value="1"/>
</dbReference>
<comment type="similarity">
    <text evidence="1">Belongs to the 4-hydroxybenzoyl-CoA thioesterase family.</text>
</comment>
<reference evidence="4 6" key="2">
    <citation type="submission" date="2016-10" db="EMBL/GenBank/DDBJ databases">
        <authorList>
            <person name="Varghese N."/>
            <person name="Submissions S."/>
        </authorList>
    </citation>
    <scope>NUCLEOTIDE SEQUENCE [LARGE SCALE GENOMIC DNA]</scope>
    <source>
        <strain evidence="4 6">BS2773</strain>
    </source>
</reference>
<dbReference type="OrthoDB" id="9808429at2"/>
<evidence type="ECO:0000313" key="5">
    <source>
        <dbReference type="Proteomes" id="UP000181661"/>
    </source>
</evidence>
<evidence type="ECO:0000256" key="1">
    <source>
        <dbReference type="ARBA" id="ARBA00005953"/>
    </source>
</evidence>